<name>A0A212L7E3_9HYPH</name>
<protein>
    <submittedName>
        <fullName evidence="1">Uncharacterized protein</fullName>
    </submittedName>
</protein>
<dbReference type="RefSeq" id="WP_288199502.1">
    <property type="nucleotide sequence ID" value="NZ_LT608334.1"/>
</dbReference>
<evidence type="ECO:0000313" key="1">
    <source>
        <dbReference type="EMBL" id="SCM73471.1"/>
    </source>
</evidence>
<dbReference type="EMBL" id="FMJD01000003">
    <property type="protein sequence ID" value="SCM73471.1"/>
    <property type="molecule type" value="Genomic_DNA"/>
</dbReference>
<organism evidence="1">
    <name type="scientific">uncultured Pleomorphomonas sp</name>
    <dbReference type="NCBI Taxonomy" id="442121"/>
    <lineage>
        <taxon>Bacteria</taxon>
        <taxon>Pseudomonadati</taxon>
        <taxon>Pseudomonadota</taxon>
        <taxon>Alphaproteobacteria</taxon>
        <taxon>Hyphomicrobiales</taxon>
        <taxon>Pleomorphomonadaceae</taxon>
        <taxon>Pleomorphomonas</taxon>
        <taxon>environmental samples</taxon>
    </lineage>
</organism>
<dbReference type="AlphaFoldDB" id="A0A212L7E3"/>
<accession>A0A212L7E3</accession>
<gene>
    <name evidence="1" type="ORF">KL86PLE_110080</name>
</gene>
<proteinExistence type="predicted"/>
<sequence length="87" mass="9692">MGYKLPTGCRATLTFFYTSDATGLDVTVCLANSKGVPDLSVIDVDTYIHDLPDVTNDWRVMTDEEIAEYLRKEKGEQEKALTVEATD</sequence>
<reference evidence="1" key="1">
    <citation type="submission" date="2016-08" db="EMBL/GenBank/DDBJ databases">
        <authorList>
            <person name="Seilhamer J.J."/>
        </authorList>
    </citation>
    <scope>NUCLEOTIDE SEQUENCE</scope>
    <source>
        <strain evidence="1">86</strain>
    </source>
</reference>